<evidence type="ECO:0000313" key="1">
    <source>
        <dbReference type="EMBL" id="TCZ78407.1"/>
    </source>
</evidence>
<dbReference type="Proteomes" id="UP000295418">
    <property type="component" value="Unassembled WGS sequence"/>
</dbReference>
<protein>
    <submittedName>
        <fullName evidence="1">Uncharacterized protein</fullName>
    </submittedName>
</protein>
<name>A0A4R4EFQ9_9BACL</name>
<dbReference type="RefSeq" id="WP_132417443.1">
    <property type="nucleotide sequence ID" value="NZ_SKFG01000005.1"/>
</dbReference>
<reference evidence="1 2" key="1">
    <citation type="submission" date="2019-03" db="EMBL/GenBank/DDBJ databases">
        <authorList>
            <person name="Kim M.K.M."/>
        </authorList>
    </citation>
    <scope>NUCLEOTIDE SEQUENCE [LARGE SCALE GENOMIC DNA]</scope>
    <source>
        <strain evidence="1 2">18JY21-1</strain>
    </source>
</reference>
<evidence type="ECO:0000313" key="2">
    <source>
        <dbReference type="Proteomes" id="UP000295418"/>
    </source>
</evidence>
<dbReference type="AlphaFoldDB" id="A0A4R4EFQ9"/>
<comment type="caution">
    <text evidence="1">The sequence shown here is derived from an EMBL/GenBank/DDBJ whole genome shotgun (WGS) entry which is preliminary data.</text>
</comment>
<proteinExistence type="predicted"/>
<sequence length="261" mass="30696">MIIKKIKYVVFLLIGTATILIITSNINIVQRDTQVRFLPTWHYNIIAHQDEEMFISIPFYSKKNNLDIEQYELRTNLDDILNVVKHEVSIGQKSEHYNQYTLNLLVSFKNPMILKNNELMIHFKINNQVYEKNIVIFNGEIISSNKLKNDIEIKSFIPFIVTEVPSQYFKYEVVLKNKTNHNFEISDIMVPEKFVISKNSIQFPRMLESNSTLSIELMVKTDLDYLYSFKPTLIIDDLKYTLSNQIMALDPSPQYLQELLD</sequence>
<keyword evidence="2" id="KW-1185">Reference proteome</keyword>
<organism evidence="1 2">
    <name type="scientific">Paenibacillus albiflavus</name>
    <dbReference type="NCBI Taxonomy" id="2545760"/>
    <lineage>
        <taxon>Bacteria</taxon>
        <taxon>Bacillati</taxon>
        <taxon>Bacillota</taxon>
        <taxon>Bacilli</taxon>
        <taxon>Bacillales</taxon>
        <taxon>Paenibacillaceae</taxon>
        <taxon>Paenibacillus</taxon>
    </lineage>
</organism>
<gene>
    <name evidence="1" type="ORF">E0485_07845</name>
</gene>
<dbReference type="EMBL" id="SKFG01000005">
    <property type="protein sequence ID" value="TCZ78407.1"/>
    <property type="molecule type" value="Genomic_DNA"/>
</dbReference>
<accession>A0A4R4EFQ9</accession>